<sequence>MASLAVAGAAIAAEPPAQAREYDLLIRGGRVIDPANGRDAIMDVAVRRGRIAWVAVDIDPARAHAVVDASGLVVAPGFVDIHTHVFFGTTDGTYLHNSYQAVAPDSFAPRSCTTTVVDAGSSGWRDVALFKAQTIAHSKTRVLAFLNIVGGGMRGGRAEQDLRDMDAARTAAAARAHGDEVVGVKVAHYAGPAWDPVLRAVEAARASGGRVMVDLGHHVPELSLRELLLTHLRPGDIFTHVYADIPGRTTVVDESGRVRPYVLEAARRGVVFDLGHGDGSFVFDQAVPALAQGLLPGAISTDMHLKSLNGAMGDMVNVVSKMLNLGMSLPDLVRRSTAAPAAIIGRPELGTLGEGAAADIAVLRLETGRYGYVDTRGARIDGDRRLECAMTVRDGRVLWDRDGLNARRYVPR</sequence>
<dbReference type="InterPro" id="IPR032466">
    <property type="entry name" value="Metal_Hydrolase"/>
</dbReference>
<proteinExistence type="predicted"/>
<evidence type="ECO:0000259" key="1">
    <source>
        <dbReference type="Pfam" id="PF01979"/>
    </source>
</evidence>
<dbReference type="SUPFAM" id="SSF51556">
    <property type="entry name" value="Metallo-dependent hydrolases"/>
    <property type="match status" value="1"/>
</dbReference>
<dbReference type="InterPro" id="IPR006680">
    <property type="entry name" value="Amidohydro-rel"/>
</dbReference>
<dbReference type="Gene3D" id="3.20.20.140">
    <property type="entry name" value="Metal-dependent hydrolases"/>
    <property type="match status" value="1"/>
</dbReference>
<dbReference type="InterPro" id="IPR011059">
    <property type="entry name" value="Metal-dep_hydrolase_composite"/>
</dbReference>
<dbReference type="GO" id="GO:0019213">
    <property type="term" value="F:deacetylase activity"/>
    <property type="evidence" value="ECO:0007669"/>
    <property type="project" value="InterPro"/>
</dbReference>
<dbReference type="Pfam" id="PF01979">
    <property type="entry name" value="Amidohydro_1"/>
    <property type="match status" value="1"/>
</dbReference>
<dbReference type="EMBL" id="JELY01001606">
    <property type="protein sequence ID" value="KYF55187.1"/>
    <property type="molecule type" value="Genomic_DNA"/>
</dbReference>
<dbReference type="Proteomes" id="UP000075420">
    <property type="component" value="Unassembled WGS sequence"/>
</dbReference>
<dbReference type="PANTHER" id="PTHR42717:SF1">
    <property type="entry name" value="IMIDAZOLONEPROPIONASE AND RELATED AMIDOHYDROLASES"/>
    <property type="match status" value="1"/>
</dbReference>
<dbReference type="AlphaFoldDB" id="A0A150PHM6"/>
<dbReference type="GO" id="GO:0016810">
    <property type="term" value="F:hydrolase activity, acting on carbon-nitrogen (but not peptide) bonds"/>
    <property type="evidence" value="ECO:0007669"/>
    <property type="project" value="InterPro"/>
</dbReference>
<dbReference type="NCBIfam" id="NF006689">
    <property type="entry name" value="PRK09237.1"/>
    <property type="match status" value="1"/>
</dbReference>
<organism evidence="2 3">
    <name type="scientific">Sorangium cellulosum</name>
    <name type="common">Polyangium cellulosum</name>
    <dbReference type="NCBI Taxonomy" id="56"/>
    <lineage>
        <taxon>Bacteria</taxon>
        <taxon>Pseudomonadati</taxon>
        <taxon>Myxococcota</taxon>
        <taxon>Polyangia</taxon>
        <taxon>Polyangiales</taxon>
        <taxon>Polyangiaceae</taxon>
        <taxon>Sorangium</taxon>
    </lineage>
</organism>
<reference evidence="2 3" key="1">
    <citation type="submission" date="2014-02" db="EMBL/GenBank/DDBJ databases">
        <title>The small core and large imbalanced accessory genome model reveals a collaborative survival strategy of Sorangium cellulosum strains in nature.</title>
        <authorList>
            <person name="Han K."/>
            <person name="Peng R."/>
            <person name="Blom J."/>
            <person name="Li Y.-Z."/>
        </authorList>
    </citation>
    <scope>NUCLEOTIDE SEQUENCE [LARGE SCALE GENOMIC DNA]</scope>
    <source>
        <strain evidence="2 3">So0157-25</strain>
    </source>
</reference>
<dbReference type="PANTHER" id="PTHR42717">
    <property type="entry name" value="DIHYDROOROTASE-RELATED"/>
    <property type="match status" value="1"/>
</dbReference>
<evidence type="ECO:0000313" key="3">
    <source>
        <dbReference type="Proteomes" id="UP000075420"/>
    </source>
</evidence>
<dbReference type="InterPro" id="IPR020043">
    <property type="entry name" value="Deacetylase_Atu3266-like"/>
</dbReference>
<gene>
    <name evidence="2" type="ORF">BE08_14995</name>
</gene>
<dbReference type="Gene3D" id="2.30.40.10">
    <property type="entry name" value="Urease, subunit C, domain 1"/>
    <property type="match status" value="1"/>
</dbReference>
<protein>
    <submittedName>
        <fullName evidence="2">Dihydroorotase</fullName>
    </submittedName>
</protein>
<comment type="caution">
    <text evidence="2">The sequence shown here is derived from an EMBL/GenBank/DDBJ whole genome shotgun (WGS) entry which is preliminary data.</text>
</comment>
<name>A0A150PHM6_SORCE</name>
<evidence type="ECO:0000313" key="2">
    <source>
        <dbReference type="EMBL" id="KYF55187.1"/>
    </source>
</evidence>
<dbReference type="SUPFAM" id="SSF51338">
    <property type="entry name" value="Composite domain of metallo-dependent hydrolases"/>
    <property type="match status" value="1"/>
</dbReference>
<accession>A0A150PHM6</accession>
<feature type="domain" description="Amidohydrolase-related" evidence="1">
    <location>
        <begin position="289"/>
        <end position="370"/>
    </location>
</feature>